<dbReference type="Proteomes" id="UP000032702">
    <property type="component" value="Unassembled WGS sequence"/>
</dbReference>
<dbReference type="EC" id="3.5.1.88" evidence="6"/>
<evidence type="ECO:0000256" key="5">
    <source>
        <dbReference type="ARBA" id="ARBA00023004"/>
    </source>
</evidence>
<dbReference type="OrthoDB" id="9804313at2"/>
<reference evidence="7 9" key="2">
    <citation type="journal article" date="2011" name="Mol. Biol. Evol.">
        <title>Comparative genomic analysis of fruiting body formation in Myxococcales.</title>
        <authorList>
            <person name="Huntley S."/>
            <person name="Hamann N."/>
            <person name="Wegener-Feldbrugge S."/>
            <person name="Treuner-Lange A."/>
            <person name="Kube M."/>
            <person name="Reinhardt R."/>
            <person name="Klages S."/>
            <person name="Muller R."/>
            <person name="Ronning C.M."/>
            <person name="Nierman W.C."/>
            <person name="Sogaard-Andersen L."/>
        </authorList>
    </citation>
    <scope>NUCLEOTIDE SEQUENCE [LARGE SCALE GENOMIC DNA]</scope>
    <source>
        <strain evidence="7 9">DW4/3-1</strain>
    </source>
</reference>
<evidence type="ECO:0000256" key="1">
    <source>
        <dbReference type="ARBA" id="ARBA00010759"/>
    </source>
</evidence>
<dbReference type="RefSeq" id="WP_002610464.1">
    <property type="nucleotide sequence ID" value="NC_014623.1"/>
</dbReference>
<name>Q09CM5_STIAD</name>
<dbReference type="EMBL" id="CP002271">
    <property type="protein sequence ID" value="ADO70035.1"/>
    <property type="molecule type" value="Genomic_DNA"/>
</dbReference>
<dbReference type="PANTHER" id="PTHR10458">
    <property type="entry name" value="PEPTIDE DEFORMYLASE"/>
    <property type="match status" value="1"/>
</dbReference>
<evidence type="ECO:0000256" key="6">
    <source>
        <dbReference type="HAMAP-Rule" id="MF_00163"/>
    </source>
</evidence>
<proteinExistence type="inferred from homology"/>
<dbReference type="EMBL" id="AAMD01000005">
    <property type="protein sequence ID" value="EAU69582.1"/>
    <property type="molecule type" value="Genomic_DNA"/>
</dbReference>
<dbReference type="STRING" id="378806.STAUR_2231"/>
<feature type="binding site" evidence="6">
    <location>
        <position position="134"/>
    </location>
    <ligand>
        <name>Fe cation</name>
        <dbReference type="ChEBI" id="CHEBI:24875"/>
    </ligand>
</feature>
<dbReference type="PIRSF" id="PIRSF004749">
    <property type="entry name" value="Pep_def"/>
    <property type="match status" value="1"/>
</dbReference>
<evidence type="ECO:0000256" key="3">
    <source>
        <dbReference type="ARBA" id="ARBA00022801"/>
    </source>
</evidence>
<evidence type="ECO:0000313" key="7">
    <source>
        <dbReference type="EMBL" id="ADO70035.1"/>
    </source>
</evidence>
<protein>
    <recommendedName>
        <fullName evidence="6">Peptide deformylase</fullName>
        <shortName evidence="6">PDF</shortName>
        <ecNumber evidence="6">3.5.1.88</ecNumber>
    </recommendedName>
    <alternativeName>
        <fullName evidence="6">Polypeptide deformylase</fullName>
    </alternativeName>
</protein>
<dbReference type="PRINTS" id="PR01576">
    <property type="entry name" value="PDEFORMYLASE"/>
</dbReference>
<feature type="binding site" evidence="6">
    <location>
        <position position="138"/>
    </location>
    <ligand>
        <name>Fe cation</name>
        <dbReference type="ChEBI" id="CHEBI:24875"/>
    </ligand>
</feature>
<dbReference type="InterPro" id="IPR036821">
    <property type="entry name" value="Peptide_deformylase_sf"/>
</dbReference>
<dbReference type="GO" id="GO:0046872">
    <property type="term" value="F:metal ion binding"/>
    <property type="evidence" value="ECO:0007669"/>
    <property type="project" value="UniProtKB-KW"/>
</dbReference>
<keyword evidence="5 6" id="KW-0408">Iron</keyword>
<dbReference type="GO" id="GO:0006412">
    <property type="term" value="P:translation"/>
    <property type="evidence" value="ECO:0007669"/>
    <property type="project" value="UniProtKB-UniRule"/>
</dbReference>
<evidence type="ECO:0000313" key="10">
    <source>
        <dbReference type="Proteomes" id="UP000032702"/>
    </source>
</evidence>
<reference evidence="8 10" key="1">
    <citation type="submission" date="2006-04" db="EMBL/GenBank/DDBJ databases">
        <authorList>
            <person name="Nierman W.C."/>
        </authorList>
    </citation>
    <scope>NUCLEOTIDE SEQUENCE [LARGE SCALE GENOMIC DNA]</scope>
    <source>
        <strain evidence="8 10">DW4/3-1</strain>
    </source>
</reference>
<dbReference type="Pfam" id="PF01327">
    <property type="entry name" value="Pep_deformylase"/>
    <property type="match status" value="1"/>
</dbReference>
<dbReference type="AlphaFoldDB" id="Q09CM5"/>
<comment type="cofactor">
    <cofactor evidence="6">
        <name>Fe(2+)</name>
        <dbReference type="ChEBI" id="CHEBI:29033"/>
    </cofactor>
    <text evidence="6">Binds 1 Fe(2+) ion.</text>
</comment>
<feature type="active site" evidence="6">
    <location>
        <position position="135"/>
    </location>
</feature>
<dbReference type="KEGG" id="sur:STAUR_2231"/>
<comment type="similarity">
    <text evidence="1 6">Belongs to the polypeptide deformylase family.</text>
</comment>
<evidence type="ECO:0000313" key="9">
    <source>
        <dbReference type="Proteomes" id="UP000001351"/>
    </source>
</evidence>
<evidence type="ECO:0000256" key="4">
    <source>
        <dbReference type="ARBA" id="ARBA00022917"/>
    </source>
</evidence>
<dbReference type="PANTHER" id="PTHR10458:SF22">
    <property type="entry name" value="PEPTIDE DEFORMYLASE"/>
    <property type="match status" value="1"/>
</dbReference>
<dbReference type="FunFam" id="3.90.45.10:FF:000005">
    <property type="entry name" value="Peptide deformylase"/>
    <property type="match status" value="1"/>
</dbReference>
<dbReference type="HOGENOM" id="CLU_061901_2_1_7"/>
<dbReference type="Proteomes" id="UP000001351">
    <property type="component" value="Chromosome"/>
</dbReference>
<feature type="binding site" evidence="6">
    <location>
        <position position="92"/>
    </location>
    <ligand>
        <name>Fe cation</name>
        <dbReference type="ChEBI" id="CHEBI:24875"/>
    </ligand>
</feature>
<gene>
    <name evidence="6 8" type="primary">def</name>
    <name evidence="7" type="ordered locus">STAUR_2231</name>
    <name evidence="8" type="ORF">STIAU_2103</name>
</gene>
<dbReference type="CDD" id="cd00487">
    <property type="entry name" value="Pep_deformylase"/>
    <property type="match status" value="1"/>
</dbReference>
<dbReference type="GO" id="GO:0042586">
    <property type="term" value="F:peptide deformylase activity"/>
    <property type="evidence" value="ECO:0007669"/>
    <property type="project" value="UniProtKB-UniRule"/>
</dbReference>
<comment type="function">
    <text evidence="6">Removes the formyl group from the N-terminal Met of newly synthesized proteins. Requires at least a dipeptide for an efficient rate of reaction. N-terminal L-methionine is a prerequisite for activity but the enzyme has broad specificity at other positions.</text>
</comment>
<dbReference type="NCBIfam" id="TIGR00079">
    <property type="entry name" value="pept_deformyl"/>
    <property type="match status" value="1"/>
</dbReference>
<keyword evidence="2 6" id="KW-0479">Metal-binding</keyword>
<dbReference type="PATRIC" id="fig|378806.16.peg.8982"/>
<organism evidence="8 10">
    <name type="scientific">Stigmatella aurantiaca (strain DW4/3-1)</name>
    <dbReference type="NCBI Taxonomy" id="378806"/>
    <lineage>
        <taxon>Bacteria</taxon>
        <taxon>Pseudomonadati</taxon>
        <taxon>Myxococcota</taxon>
        <taxon>Myxococcia</taxon>
        <taxon>Myxococcales</taxon>
        <taxon>Cystobacterineae</taxon>
        <taxon>Archangiaceae</taxon>
        <taxon>Stigmatella</taxon>
    </lineage>
</organism>
<dbReference type="InterPro" id="IPR023635">
    <property type="entry name" value="Peptide_deformylase"/>
</dbReference>
<dbReference type="Gene3D" id="3.90.45.10">
    <property type="entry name" value="Peptide deformylase"/>
    <property type="match status" value="1"/>
</dbReference>
<keyword evidence="4 6" id="KW-0648">Protein biosynthesis</keyword>
<evidence type="ECO:0000313" key="8">
    <source>
        <dbReference type="EMBL" id="EAU69582.1"/>
    </source>
</evidence>
<dbReference type="NCBIfam" id="NF001159">
    <property type="entry name" value="PRK00150.1-3"/>
    <property type="match status" value="1"/>
</dbReference>
<sequence length="173" mass="19196">MVREILIWPHPVLKQKARPVAKVDDAVRALVKDMFETMYAADGVGLAAPQVGILQRIIVLDTTPRQPDSKPLAMINPEIVGMEGATTYTEGCLSIPGEAEDVDRAAIVTVKFLDVDGQEQTLTCDDLLAIAVQHETDHLDGTVFVDHVSSLKREIIRKRMKRLKTERETRPSV</sequence>
<dbReference type="HAMAP" id="MF_00163">
    <property type="entry name" value="Pep_deformylase"/>
    <property type="match status" value="1"/>
</dbReference>
<accession>Q09CM5</accession>
<dbReference type="eggNOG" id="COG0242">
    <property type="taxonomic scope" value="Bacteria"/>
</dbReference>
<evidence type="ECO:0000256" key="2">
    <source>
        <dbReference type="ARBA" id="ARBA00022723"/>
    </source>
</evidence>
<comment type="catalytic activity">
    <reaction evidence="6">
        <text>N-terminal N-formyl-L-methionyl-[peptide] + H2O = N-terminal L-methionyl-[peptide] + formate</text>
        <dbReference type="Rhea" id="RHEA:24420"/>
        <dbReference type="Rhea" id="RHEA-COMP:10639"/>
        <dbReference type="Rhea" id="RHEA-COMP:10640"/>
        <dbReference type="ChEBI" id="CHEBI:15377"/>
        <dbReference type="ChEBI" id="CHEBI:15740"/>
        <dbReference type="ChEBI" id="CHEBI:49298"/>
        <dbReference type="ChEBI" id="CHEBI:64731"/>
        <dbReference type="EC" id="3.5.1.88"/>
    </reaction>
</comment>
<keyword evidence="3 6" id="KW-0378">Hydrolase</keyword>
<keyword evidence="9" id="KW-1185">Reference proteome</keyword>
<dbReference type="SUPFAM" id="SSF56420">
    <property type="entry name" value="Peptide deformylase"/>
    <property type="match status" value="1"/>
</dbReference>